<feature type="transmembrane region" description="Helical" evidence="2">
    <location>
        <begin position="41"/>
        <end position="64"/>
    </location>
</feature>
<gene>
    <name evidence="3" type="ORF">ACFO7V_16960</name>
</gene>
<evidence type="ECO:0000256" key="2">
    <source>
        <dbReference type="SAM" id="Phobius"/>
    </source>
</evidence>
<evidence type="ECO:0000313" key="4">
    <source>
        <dbReference type="Proteomes" id="UP001595884"/>
    </source>
</evidence>
<sequence length="118" mass="12383">MKNWTQLIPAQIRNALYIGFGVLSLAQSAILAYSAAVQAPAPLWAVGGGAVLGVIGGAFGFVAAGNVDVSKTFEQTLQRAAREAKTAYPVAPAHEATTADPARYNEGEGPDDKRWKII</sequence>
<dbReference type="Proteomes" id="UP001595884">
    <property type="component" value="Unassembled WGS sequence"/>
</dbReference>
<reference evidence="4" key="1">
    <citation type="journal article" date="2019" name="Int. J. Syst. Evol. Microbiol.">
        <title>The Global Catalogue of Microorganisms (GCM) 10K type strain sequencing project: providing services to taxonomists for standard genome sequencing and annotation.</title>
        <authorList>
            <consortium name="The Broad Institute Genomics Platform"/>
            <consortium name="The Broad Institute Genome Sequencing Center for Infectious Disease"/>
            <person name="Wu L."/>
            <person name="Ma J."/>
        </authorList>
    </citation>
    <scope>NUCLEOTIDE SEQUENCE [LARGE SCALE GENOMIC DNA]</scope>
    <source>
        <strain evidence="4">CGMCC 1.12849</strain>
    </source>
</reference>
<name>A0ABV9MRY6_9MICC</name>
<comment type="caution">
    <text evidence="3">The sequence shown here is derived from an EMBL/GenBank/DDBJ whole genome shotgun (WGS) entry which is preliminary data.</text>
</comment>
<evidence type="ECO:0000313" key="3">
    <source>
        <dbReference type="EMBL" id="MFC4717814.1"/>
    </source>
</evidence>
<keyword evidence="2" id="KW-0812">Transmembrane</keyword>
<protein>
    <recommendedName>
        <fullName evidence="5">Holin</fullName>
    </recommendedName>
</protein>
<feature type="transmembrane region" description="Helical" evidence="2">
    <location>
        <begin position="12"/>
        <end position="35"/>
    </location>
</feature>
<keyword evidence="2" id="KW-0472">Membrane</keyword>
<keyword evidence="2" id="KW-1133">Transmembrane helix</keyword>
<feature type="compositionally biased region" description="Basic and acidic residues" evidence="1">
    <location>
        <begin position="103"/>
        <end position="118"/>
    </location>
</feature>
<evidence type="ECO:0000256" key="1">
    <source>
        <dbReference type="SAM" id="MobiDB-lite"/>
    </source>
</evidence>
<evidence type="ECO:0008006" key="5">
    <source>
        <dbReference type="Google" id="ProtNLM"/>
    </source>
</evidence>
<dbReference type="RefSeq" id="WP_096256367.1">
    <property type="nucleotide sequence ID" value="NZ_BAAAVQ010000005.1"/>
</dbReference>
<proteinExistence type="predicted"/>
<keyword evidence="4" id="KW-1185">Reference proteome</keyword>
<accession>A0ABV9MRY6</accession>
<organism evidence="3 4">
    <name type="scientific">Glutamicibacter bergerei</name>
    <dbReference type="NCBI Taxonomy" id="256702"/>
    <lineage>
        <taxon>Bacteria</taxon>
        <taxon>Bacillati</taxon>
        <taxon>Actinomycetota</taxon>
        <taxon>Actinomycetes</taxon>
        <taxon>Micrococcales</taxon>
        <taxon>Micrococcaceae</taxon>
        <taxon>Glutamicibacter</taxon>
    </lineage>
</organism>
<dbReference type="EMBL" id="JBHSHE010000082">
    <property type="protein sequence ID" value="MFC4717814.1"/>
    <property type="molecule type" value="Genomic_DNA"/>
</dbReference>
<feature type="region of interest" description="Disordered" evidence="1">
    <location>
        <begin position="90"/>
        <end position="118"/>
    </location>
</feature>